<organism evidence="2 3">
    <name type="scientific">Novosphingobium indicum</name>
    <dbReference type="NCBI Taxonomy" id="462949"/>
    <lineage>
        <taxon>Bacteria</taxon>
        <taxon>Pseudomonadati</taxon>
        <taxon>Pseudomonadota</taxon>
        <taxon>Alphaproteobacteria</taxon>
        <taxon>Sphingomonadales</taxon>
        <taxon>Sphingomonadaceae</taxon>
        <taxon>Novosphingobium</taxon>
    </lineage>
</organism>
<keyword evidence="3" id="KW-1185">Reference proteome</keyword>
<sequence>MKAIRLGEPVGLDTLTLAEASAPAPGPGEIKVRVHAASLNFRDGLVAKGFFPVADGLIPLSDGAGEVLEVGAGVTQFAPGDRVVSVFHPKWSDGHMDRADLDNSPGGPADGFACEEATRPASHFTHAPANLTHAEAATLTCAGVTAWRAVVADGKVKPGDRVLVQGTGGVSLFALQFAKAAGAKVIATSSSEAKLERLRALGADHVIDYTQVPDWGPAVLDLTGGQGVEHIIEVGGPHTLGQSFKAARTGAHVAIIGAVGGFDIDTMPFAIVQAKRLCLQAVTVGSRRDQVDMVRAIEAHDLHPVIDSIFPQERLADAFRHLEAGQHIGKICIEMP</sequence>
<feature type="domain" description="Enoyl reductase (ER)" evidence="1">
    <location>
        <begin position="11"/>
        <end position="333"/>
    </location>
</feature>
<dbReference type="Gene3D" id="3.90.180.10">
    <property type="entry name" value="Medium-chain alcohol dehydrogenases, catalytic domain"/>
    <property type="match status" value="1"/>
</dbReference>
<dbReference type="SUPFAM" id="SSF50129">
    <property type="entry name" value="GroES-like"/>
    <property type="match status" value="1"/>
</dbReference>
<evidence type="ECO:0000313" key="2">
    <source>
        <dbReference type="EMBL" id="GGN62019.1"/>
    </source>
</evidence>
<dbReference type="CDD" id="cd08276">
    <property type="entry name" value="MDR7"/>
    <property type="match status" value="1"/>
</dbReference>
<accession>A0ABQ2JZI7</accession>
<dbReference type="InterPro" id="IPR013154">
    <property type="entry name" value="ADH-like_N"/>
</dbReference>
<dbReference type="InterPro" id="IPR020843">
    <property type="entry name" value="ER"/>
</dbReference>
<dbReference type="InterPro" id="IPR011032">
    <property type="entry name" value="GroES-like_sf"/>
</dbReference>
<name>A0ABQ2JZI7_9SPHN</name>
<dbReference type="Pfam" id="PF00107">
    <property type="entry name" value="ADH_zinc_N"/>
    <property type="match status" value="1"/>
</dbReference>
<dbReference type="InterPro" id="IPR052711">
    <property type="entry name" value="Zinc_ADH-like"/>
</dbReference>
<dbReference type="PANTHER" id="PTHR45033">
    <property type="match status" value="1"/>
</dbReference>
<proteinExistence type="predicted"/>
<dbReference type="Proteomes" id="UP000605099">
    <property type="component" value="Unassembled WGS sequence"/>
</dbReference>
<gene>
    <name evidence="2" type="ORF">GCM10011349_45220</name>
</gene>
<reference evidence="3" key="1">
    <citation type="journal article" date="2019" name="Int. J. Syst. Evol. Microbiol.">
        <title>The Global Catalogue of Microorganisms (GCM) 10K type strain sequencing project: providing services to taxonomists for standard genome sequencing and annotation.</title>
        <authorList>
            <consortium name="The Broad Institute Genomics Platform"/>
            <consortium name="The Broad Institute Genome Sequencing Center for Infectious Disease"/>
            <person name="Wu L."/>
            <person name="Ma J."/>
        </authorList>
    </citation>
    <scope>NUCLEOTIDE SEQUENCE [LARGE SCALE GENOMIC DNA]</scope>
    <source>
        <strain evidence="3">CGMCC 1.6784</strain>
    </source>
</reference>
<evidence type="ECO:0000259" key="1">
    <source>
        <dbReference type="SMART" id="SM00829"/>
    </source>
</evidence>
<dbReference type="EMBL" id="BMLK01000042">
    <property type="protein sequence ID" value="GGN62019.1"/>
    <property type="molecule type" value="Genomic_DNA"/>
</dbReference>
<dbReference type="Gene3D" id="3.40.50.720">
    <property type="entry name" value="NAD(P)-binding Rossmann-like Domain"/>
    <property type="match status" value="1"/>
</dbReference>
<dbReference type="SMART" id="SM00829">
    <property type="entry name" value="PKS_ER"/>
    <property type="match status" value="1"/>
</dbReference>
<dbReference type="InterPro" id="IPR036291">
    <property type="entry name" value="NAD(P)-bd_dom_sf"/>
</dbReference>
<dbReference type="PANTHER" id="PTHR45033:SF2">
    <property type="entry name" value="ZINC-TYPE ALCOHOL DEHYDROGENASE-LIKE PROTEIN C1773.06C"/>
    <property type="match status" value="1"/>
</dbReference>
<dbReference type="Pfam" id="PF08240">
    <property type="entry name" value="ADH_N"/>
    <property type="match status" value="1"/>
</dbReference>
<dbReference type="InterPro" id="IPR013149">
    <property type="entry name" value="ADH-like_C"/>
</dbReference>
<comment type="caution">
    <text evidence="2">The sequence shown here is derived from an EMBL/GenBank/DDBJ whole genome shotgun (WGS) entry which is preliminary data.</text>
</comment>
<evidence type="ECO:0000313" key="3">
    <source>
        <dbReference type="Proteomes" id="UP000605099"/>
    </source>
</evidence>
<dbReference type="SUPFAM" id="SSF51735">
    <property type="entry name" value="NAD(P)-binding Rossmann-fold domains"/>
    <property type="match status" value="1"/>
</dbReference>
<protein>
    <submittedName>
        <fullName evidence="2">NADPH:quinone oxidoreductase</fullName>
    </submittedName>
</protein>
<dbReference type="RefSeq" id="WP_188823596.1">
    <property type="nucleotide sequence ID" value="NZ_BMLK01000042.1"/>
</dbReference>